<evidence type="ECO:0008006" key="3">
    <source>
        <dbReference type="Google" id="ProtNLM"/>
    </source>
</evidence>
<dbReference type="Proteomes" id="UP000190834">
    <property type="component" value="Unassembled WGS sequence"/>
</dbReference>
<keyword evidence="2" id="KW-1185">Reference proteome</keyword>
<sequence length="256" mass="29782">MDITPLITWVVKTPTLFEHSFPLVAKVPFTPPPNEQHWPPYQGNPRLGFIYQFICQQLFTLTPRYNAVSEEIQLNEHGQTLGAIDFIAKNRHTNEYEHWEVAIKFYLLHQGVWYGPNAEDRLDSKLSHMLNHQLILSTHPTFCENYPLWAKAKPHLLMQGRLYTNPFQPEAIPKDCLGYPLNHTQIQGHWCYHDQVSLIGEPLYPLDKPQWLTGREKTSSLYLAGQHDQGFVHCQSESGLFWFIMPRHWPASADVN</sequence>
<dbReference type="AlphaFoldDB" id="A0A1T4MDF8"/>
<dbReference type="InterPro" id="IPR015003">
    <property type="entry name" value="DUF1853"/>
</dbReference>
<evidence type="ECO:0000313" key="2">
    <source>
        <dbReference type="Proteomes" id="UP000190834"/>
    </source>
</evidence>
<accession>A0A1T4MDF8</accession>
<organism evidence="1 2">
    <name type="scientific">Vibrio cincinnatiensis DSM 19608</name>
    <dbReference type="NCBI Taxonomy" id="1123491"/>
    <lineage>
        <taxon>Bacteria</taxon>
        <taxon>Pseudomonadati</taxon>
        <taxon>Pseudomonadota</taxon>
        <taxon>Gammaproteobacteria</taxon>
        <taxon>Vibrionales</taxon>
        <taxon>Vibrionaceae</taxon>
        <taxon>Vibrio</taxon>
    </lineage>
</organism>
<evidence type="ECO:0000313" key="1">
    <source>
        <dbReference type="EMBL" id="SJZ64962.1"/>
    </source>
</evidence>
<gene>
    <name evidence="1" type="ORF">SAMN02745782_00927</name>
</gene>
<name>A0A1T4MDF8_VIBCI</name>
<reference evidence="2" key="1">
    <citation type="submission" date="2017-02" db="EMBL/GenBank/DDBJ databases">
        <authorList>
            <person name="Varghese N."/>
            <person name="Submissions S."/>
        </authorList>
    </citation>
    <scope>NUCLEOTIDE SEQUENCE [LARGE SCALE GENOMIC DNA]</scope>
    <source>
        <strain evidence="2">DSM 19608</strain>
    </source>
</reference>
<protein>
    <recommendedName>
        <fullName evidence="3">Type II citrate synthase</fullName>
    </recommendedName>
</protein>
<dbReference type="Pfam" id="PF08907">
    <property type="entry name" value="DUF1853"/>
    <property type="match status" value="1"/>
</dbReference>
<dbReference type="EMBL" id="FUXB01000004">
    <property type="protein sequence ID" value="SJZ64962.1"/>
    <property type="molecule type" value="Genomic_DNA"/>
</dbReference>
<dbReference type="STRING" id="1123491.SAMN02745782_00927"/>
<dbReference type="OrthoDB" id="378654at2"/>
<dbReference type="GeneID" id="70583111"/>
<proteinExistence type="predicted"/>
<dbReference type="RefSeq" id="WP_078925302.1">
    <property type="nucleotide sequence ID" value="NZ_FUXB01000004.1"/>
</dbReference>